<dbReference type="HOGENOM" id="CLU_2355651_0_0_0"/>
<dbReference type="Gene3D" id="1.10.10.2840">
    <property type="entry name" value="PucR C-terminal helix-turn-helix domain"/>
    <property type="match status" value="1"/>
</dbReference>
<dbReference type="InterPro" id="IPR042070">
    <property type="entry name" value="PucR_C-HTH_sf"/>
</dbReference>
<proteinExistence type="predicted"/>
<dbReference type="InterPro" id="IPR009057">
    <property type="entry name" value="Homeodomain-like_sf"/>
</dbReference>
<name>F9EN96_9FUSO</name>
<dbReference type="PATRIC" id="fig|997347.4.peg.1309"/>
<dbReference type="InterPro" id="IPR025736">
    <property type="entry name" value="PucR_C-HTH_dom"/>
</dbReference>
<evidence type="ECO:0000259" key="1">
    <source>
        <dbReference type="Pfam" id="PF13556"/>
    </source>
</evidence>
<dbReference type="PANTHER" id="PTHR33744:SF15">
    <property type="entry name" value="CARBOHYDRATE DIACID REGULATOR"/>
    <property type="match status" value="1"/>
</dbReference>
<dbReference type="PANTHER" id="PTHR33744">
    <property type="entry name" value="CARBOHYDRATE DIACID REGULATOR"/>
    <property type="match status" value="1"/>
</dbReference>
<dbReference type="EMBL" id="AFQD01000228">
    <property type="protein sequence ID" value="EGQ79580.1"/>
    <property type="molecule type" value="Genomic_DNA"/>
</dbReference>
<dbReference type="Pfam" id="PF13556">
    <property type="entry name" value="HTH_30"/>
    <property type="match status" value="1"/>
</dbReference>
<comment type="caution">
    <text evidence="2">The sequence shown here is derived from an EMBL/GenBank/DDBJ whole genome shotgun (WGS) entry which is preliminary data.</text>
</comment>
<keyword evidence="3" id="KW-1185">Reference proteome</keyword>
<feature type="domain" description="PucR C-terminal helix-turn-helix" evidence="1">
    <location>
        <begin position="37"/>
        <end position="91"/>
    </location>
</feature>
<reference evidence="2 3" key="1">
    <citation type="submission" date="2011-05" db="EMBL/GenBank/DDBJ databases">
        <authorList>
            <person name="Muzny D."/>
            <person name="Qin X."/>
            <person name="Deng J."/>
            <person name="Jiang H."/>
            <person name="Liu Y."/>
            <person name="Qu J."/>
            <person name="Song X.-Z."/>
            <person name="Zhang L."/>
            <person name="Thornton R."/>
            <person name="Coyle M."/>
            <person name="Francisco L."/>
            <person name="Jackson L."/>
            <person name="Javaid M."/>
            <person name="Korchina V."/>
            <person name="Kovar C."/>
            <person name="Mata R."/>
            <person name="Mathew T."/>
            <person name="Ngo R."/>
            <person name="Nguyen L."/>
            <person name="Nguyen N."/>
            <person name="Okwuonu G."/>
            <person name="Ongeri F."/>
            <person name="Pham C."/>
            <person name="Simmons D."/>
            <person name="Wilczek-Boney K."/>
            <person name="Hale W."/>
            <person name="Jakkamsetti A."/>
            <person name="Pham P."/>
            <person name="Ruth R."/>
            <person name="San Lucas F."/>
            <person name="Warren J."/>
            <person name="Zhang J."/>
            <person name="Zhao Z."/>
            <person name="Zhou C."/>
            <person name="Zhu D."/>
            <person name="Lee S."/>
            <person name="Bess C."/>
            <person name="Blankenburg K."/>
            <person name="Forbes L."/>
            <person name="Fu Q."/>
            <person name="Gubbala S."/>
            <person name="Hirani K."/>
            <person name="Jayaseelan J.C."/>
            <person name="Lara F."/>
            <person name="Munidasa M."/>
            <person name="Palculict T."/>
            <person name="Patil S."/>
            <person name="Pu L.-L."/>
            <person name="Saada N."/>
            <person name="Tang L."/>
            <person name="Weissenberger G."/>
            <person name="Zhu Y."/>
            <person name="Hemphill L."/>
            <person name="Shang Y."/>
            <person name="Youmans B."/>
            <person name="Ayvaz T."/>
            <person name="Ross M."/>
            <person name="Santibanez J."/>
            <person name="Aqrawi P."/>
            <person name="Gross S."/>
            <person name="Joshi V."/>
            <person name="Fowler G."/>
            <person name="Nazareth L."/>
            <person name="Reid J."/>
            <person name="Worley K."/>
            <person name="Petrosino J."/>
            <person name="Highlander S."/>
            <person name="Gibbs R."/>
        </authorList>
    </citation>
    <scope>NUCLEOTIDE SEQUENCE [LARGE SCALE GENOMIC DNA]</scope>
    <source>
        <strain evidence="2 3">ATCC 51191</strain>
    </source>
</reference>
<organism evidence="2 3">
    <name type="scientific">Fusobacterium animalis ATCC 51191</name>
    <dbReference type="NCBI Taxonomy" id="997347"/>
    <lineage>
        <taxon>Bacteria</taxon>
        <taxon>Fusobacteriati</taxon>
        <taxon>Fusobacteriota</taxon>
        <taxon>Fusobacteriia</taxon>
        <taxon>Fusobacteriales</taxon>
        <taxon>Fusobacteriaceae</taxon>
        <taxon>Fusobacterium</taxon>
    </lineage>
</organism>
<evidence type="ECO:0000313" key="3">
    <source>
        <dbReference type="Proteomes" id="UP000005392"/>
    </source>
</evidence>
<evidence type="ECO:0000313" key="2">
    <source>
        <dbReference type="EMBL" id="EGQ79580.1"/>
    </source>
</evidence>
<dbReference type="InterPro" id="IPR051448">
    <property type="entry name" value="CdaR-like_regulators"/>
</dbReference>
<accession>F9EN96</accession>
<dbReference type="SUPFAM" id="SSF46689">
    <property type="entry name" value="Homeodomain-like"/>
    <property type="match status" value="1"/>
</dbReference>
<protein>
    <recommendedName>
        <fullName evidence="1">PucR C-terminal helix-turn-helix domain-containing protein</fullName>
    </recommendedName>
</protein>
<sequence length="96" mass="11324">MDLELLFLNLKKNAIENFKNKVLENISEKDFEEFSNILSVYEEENGSVIHAAEKLFMHKNTLQYKLNKIKRLSGYDPRNLKDFTILSLAFKLKNLE</sequence>
<dbReference type="Proteomes" id="UP000005392">
    <property type="component" value="Unassembled WGS sequence"/>
</dbReference>
<gene>
    <name evidence="2" type="ORF">HMPREF9094_1401</name>
</gene>
<dbReference type="AlphaFoldDB" id="F9EN96"/>